<dbReference type="Proteomes" id="UP001354227">
    <property type="component" value="Unassembled WGS sequence"/>
</dbReference>
<keyword evidence="2" id="KW-0378">Hydrolase</keyword>
<gene>
    <name evidence="2" type="ORF">V0R62_19000</name>
</gene>
<dbReference type="GO" id="GO:0004519">
    <property type="term" value="F:endonuclease activity"/>
    <property type="evidence" value="ECO:0007669"/>
    <property type="project" value="UniProtKB-KW"/>
</dbReference>
<evidence type="ECO:0000313" key="2">
    <source>
        <dbReference type="EMBL" id="MEE1889757.1"/>
    </source>
</evidence>
<dbReference type="CDD" id="cd00085">
    <property type="entry name" value="HNHc"/>
    <property type="match status" value="1"/>
</dbReference>
<comment type="caution">
    <text evidence="2">The sequence shown here is derived from an EMBL/GenBank/DDBJ whole genome shotgun (WGS) entry which is preliminary data.</text>
</comment>
<sequence>MRGRYDRSGALPVFLEPFDHFGDDGEISYKHRRQRAAHVAIKAVSKERIDEALLEFDRDFRGKREWLGWESTPTHRYAIAVGGTSYPAKKIVSLATGIAVGQFPGGHLTNRYLKKRGFTIIELQSTGLEAVLQFEPGAIYDRVTEINGPFGGSRQSGIAASATHPVIFLFTGDSGEQYGYADSWDNGAFLYTGEGKRGPMKLNRGNRAVAEHAETGRALHLFKSLGKGKGNRYIGEFCCADVFERTQPDVDAEDRTALVFRLVPVGRPELNIENELEAEVELADSLAAARIAALAACKPVTNAMGQSAQRKIYQRSRKVAHYVLMRAKGLCESCAKPAPFFKRDGTPYLEPHHVNRLSDGGLDHPRYVGAVCPSCHREIHSGVHGVSLNEQLKQRLKVIEGCI</sequence>
<proteinExistence type="predicted"/>
<reference evidence="2" key="1">
    <citation type="submission" date="2024-01" db="EMBL/GenBank/DDBJ databases">
        <title>Unpublished Manusciprt.</title>
        <authorList>
            <person name="Duman M."/>
            <person name="Valdes E.G."/>
            <person name="Ajmi N."/>
            <person name="Altun S."/>
            <person name="Saticioglu I.B."/>
        </authorList>
    </citation>
    <scope>NUCLEOTIDE SEQUENCE</scope>
    <source>
        <strain evidence="2">137P</strain>
    </source>
</reference>
<name>A0ABU7HFL2_9PSED</name>
<keyword evidence="2" id="KW-0255">Endonuclease</keyword>
<dbReference type="SMART" id="SM00507">
    <property type="entry name" value="HNHc"/>
    <property type="match status" value="1"/>
</dbReference>
<dbReference type="InterPro" id="IPR003615">
    <property type="entry name" value="HNH_nuc"/>
</dbReference>
<protein>
    <submittedName>
        <fullName evidence="2">HNH endonuclease signature motif containing protein</fullName>
    </submittedName>
</protein>
<dbReference type="Pfam" id="PF26348">
    <property type="entry name" value="SRA_ScoMcrA"/>
    <property type="match status" value="1"/>
</dbReference>
<evidence type="ECO:0000259" key="1">
    <source>
        <dbReference type="SMART" id="SM00507"/>
    </source>
</evidence>
<dbReference type="InterPro" id="IPR058807">
    <property type="entry name" value="ScoMcrA_N"/>
</dbReference>
<evidence type="ECO:0000313" key="3">
    <source>
        <dbReference type="Proteomes" id="UP001354227"/>
    </source>
</evidence>
<dbReference type="Pfam" id="PF26345">
    <property type="entry name" value="ScoMcrA_N"/>
    <property type="match status" value="1"/>
</dbReference>
<dbReference type="RefSeq" id="WP_330104824.1">
    <property type="nucleotide sequence ID" value="NZ_JAZDCT010000027.1"/>
</dbReference>
<keyword evidence="2" id="KW-0540">Nuclease</keyword>
<organism evidence="2 3">
    <name type="scientific">Pseudomonas carassii</name>
    <dbReference type="NCBI Taxonomy" id="3115855"/>
    <lineage>
        <taxon>Bacteria</taxon>
        <taxon>Pseudomonadati</taxon>
        <taxon>Pseudomonadota</taxon>
        <taxon>Gammaproteobacteria</taxon>
        <taxon>Pseudomonadales</taxon>
        <taxon>Pseudomonadaceae</taxon>
        <taxon>Pseudomonas</taxon>
    </lineage>
</organism>
<accession>A0ABU7HFL2</accession>
<dbReference type="EMBL" id="JAZDCT010000027">
    <property type="protein sequence ID" value="MEE1889757.1"/>
    <property type="molecule type" value="Genomic_DNA"/>
</dbReference>
<keyword evidence="3" id="KW-1185">Reference proteome</keyword>
<feature type="domain" description="HNH nuclease" evidence="1">
    <location>
        <begin position="318"/>
        <end position="377"/>
    </location>
</feature>
<dbReference type="InterPro" id="IPR058712">
    <property type="entry name" value="SRA_ScoMcrA"/>
</dbReference>